<evidence type="ECO:0000256" key="9">
    <source>
        <dbReference type="ARBA" id="ARBA00022842"/>
    </source>
</evidence>
<organism evidence="13 14">
    <name type="scientific">Arthrobacter woluwensis</name>
    <dbReference type="NCBI Taxonomy" id="156980"/>
    <lineage>
        <taxon>Bacteria</taxon>
        <taxon>Bacillati</taxon>
        <taxon>Actinomycetota</taxon>
        <taxon>Actinomycetes</taxon>
        <taxon>Micrococcales</taxon>
        <taxon>Micrococcaceae</taxon>
        <taxon>Arthrobacter</taxon>
    </lineage>
</organism>
<proteinExistence type="inferred from homology"/>
<comment type="cofactor">
    <cofactor evidence="10">
        <name>Mg(2+)</name>
        <dbReference type="ChEBI" id="CHEBI:18420"/>
    </cofactor>
    <text evidence="10">Binds 1 Mg(2+) ion per subunit. May bind a second metal ion at a regulatory site, or after substrate binding.</text>
</comment>
<dbReference type="InterPro" id="IPR022892">
    <property type="entry name" value="RNaseHI"/>
</dbReference>
<evidence type="ECO:0000256" key="4">
    <source>
        <dbReference type="ARBA" id="ARBA00012180"/>
    </source>
</evidence>
<dbReference type="GO" id="GO:0004523">
    <property type="term" value="F:RNA-DNA hybrid ribonuclease activity"/>
    <property type="evidence" value="ECO:0007669"/>
    <property type="project" value="UniProtKB-UniRule"/>
</dbReference>
<dbReference type="PANTHER" id="PTHR10642">
    <property type="entry name" value="RIBONUCLEASE H1"/>
    <property type="match status" value="1"/>
</dbReference>
<reference evidence="13 14" key="1">
    <citation type="submission" date="2016-10" db="EMBL/GenBank/DDBJ databases">
        <authorList>
            <person name="de Groot N.N."/>
        </authorList>
    </citation>
    <scope>NUCLEOTIDE SEQUENCE [LARGE SCALE GENOMIC DNA]</scope>
    <source>
        <strain evidence="13 14">DSM 10495</strain>
    </source>
</reference>
<evidence type="ECO:0000313" key="13">
    <source>
        <dbReference type="EMBL" id="SEC51391.1"/>
    </source>
</evidence>
<evidence type="ECO:0000256" key="10">
    <source>
        <dbReference type="HAMAP-Rule" id="MF_00042"/>
    </source>
</evidence>
<evidence type="ECO:0000259" key="12">
    <source>
        <dbReference type="PROSITE" id="PS50879"/>
    </source>
</evidence>
<comment type="catalytic activity">
    <reaction evidence="1 10">
        <text>Endonucleolytic cleavage to 5'-phosphomonoester.</text>
        <dbReference type="EC" id="3.1.26.4"/>
    </reaction>
</comment>
<keyword evidence="10" id="KW-0963">Cytoplasm</keyword>
<evidence type="ECO:0000256" key="2">
    <source>
        <dbReference type="ARBA" id="ARBA00005300"/>
    </source>
</evidence>
<sequence>MTITAAADGSALGNPGPAGWAWYIDDDTWRAGGWPHGTNNQGELMAVLDLLRSTAHRADEPLKILCDSQYVINCLTKWMPGWKRKGWRKADGKPVLNVDLLKELDDALKGRNVAFEWVKGHAGHSLNEAADDRARAVATAYQRGGKSIPSGPGFPGAQLAEPHNAETRGAETRSAESRSLNVERPDARPASAGTAVSRNPPAATGHAPSTTAQARPSASASGPVSGSVSASGTDEAEPDLFSILEEDFRDSSGQQDAVATVTALEKRLLEPAVRADLGEVARILHPDFEEIGSSGRTWSREEMLLALADEDHEPIDITPLSASRLTESTILLQYRTRSAGRTVLRSSLWILTEPAASRGAGPRSTGSRDATDQGAASQSTWRLRFHQGTPE</sequence>
<dbReference type="Gene3D" id="3.10.450.50">
    <property type="match status" value="1"/>
</dbReference>
<name>A0A1H4T5L1_9MICC</name>
<dbReference type="InterPro" id="IPR032710">
    <property type="entry name" value="NTF2-like_dom_sf"/>
</dbReference>
<comment type="similarity">
    <text evidence="2 10">Belongs to the RNase H family.</text>
</comment>
<evidence type="ECO:0000256" key="11">
    <source>
        <dbReference type="SAM" id="MobiDB-lite"/>
    </source>
</evidence>
<feature type="binding site" evidence="10">
    <location>
        <position position="8"/>
    </location>
    <ligand>
        <name>Mg(2+)</name>
        <dbReference type="ChEBI" id="CHEBI:18420"/>
        <label>1</label>
    </ligand>
</feature>
<feature type="region of interest" description="Disordered" evidence="11">
    <location>
        <begin position="355"/>
        <end position="391"/>
    </location>
</feature>
<keyword evidence="8 10" id="KW-0378">Hydrolase</keyword>
<evidence type="ECO:0000256" key="8">
    <source>
        <dbReference type="ARBA" id="ARBA00022801"/>
    </source>
</evidence>
<dbReference type="EMBL" id="FNSN01000003">
    <property type="protein sequence ID" value="SEC51391.1"/>
    <property type="molecule type" value="Genomic_DNA"/>
</dbReference>
<dbReference type="InterPro" id="IPR027843">
    <property type="entry name" value="DUF4440"/>
</dbReference>
<dbReference type="Pfam" id="PF14534">
    <property type="entry name" value="DUF4440"/>
    <property type="match status" value="1"/>
</dbReference>
<gene>
    <name evidence="10" type="primary">rnhA</name>
    <name evidence="13" type="ORF">SAMN04489745_3060</name>
</gene>
<dbReference type="InterPro" id="IPR002156">
    <property type="entry name" value="RNaseH_domain"/>
</dbReference>
<dbReference type="PROSITE" id="PS50879">
    <property type="entry name" value="RNASE_H_1"/>
    <property type="match status" value="1"/>
</dbReference>
<dbReference type="SUPFAM" id="SSF54427">
    <property type="entry name" value="NTF2-like"/>
    <property type="match status" value="1"/>
</dbReference>
<feature type="compositionally biased region" description="Basic and acidic residues" evidence="11">
    <location>
        <begin position="163"/>
        <end position="187"/>
    </location>
</feature>
<feature type="binding site" evidence="10">
    <location>
        <position position="8"/>
    </location>
    <ligand>
        <name>Mg(2+)</name>
        <dbReference type="ChEBI" id="CHEBI:18420"/>
        <label>2</label>
    </ligand>
</feature>
<keyword evidence="7 10" id="KW-0255">Endonuclease</keyword>
<feature type="domain" description="RNase H type-1" evidence="12">
    <location>
        <begin position="1"/>
        <end position="139"/>
    </location>
</feature>
<feature type="compositionally biased region" description="Polar residues" evidence="11">
    <location>
        <begin position="364"/>
        <end position="381"/>
    </location>
</feature>
<dbReference type="GO" id="GO:0000287">
    <property type="term" value="F:magnesium ion binding"/>
    <property type="evidence" value="ECO:0007669"/>
    <property type="project" value="UniProtKB-UniRule"/>
</dbReference>
<dbReference type="PANTHER" id="PTHR10642:SF26">
    <property type="entry name" value="RIBONUCLEASE H1"/>
    <property type="match status" value="1"/>
</dbReference>
<keyword evidence="9 10" id="KW-0460">Magnesium</keyword>
<dbReference type="GO" id="GO:0043137">
    <property type="term" value="P:DNA replication, removal of RNA primer"/>
    <property type="evidence" value="ECO:0007669"/>
    <property type="project" value="TreeGrafter"/>
</dbReference>
<comment type="subcellular location">
    <subcellularLocation>
        <location evidence="10">Cytoplasm</location>
    </subcellularLocation>
</comment>
<comment type="subunit">
    <text evidence="3 10">Monomer.</text>
</comment>
<dbReference type="HAMAP" id="MF_00042">
    <property type="entry name" value="RNase_H"/>
    <property type="match status" value="1"/>
</dbReference>
<dbReference type="InterPro" id="IPR050092">
    <property type="entry name" value="RNase_H"/>
</dbReference>
<dbReference type="Proteomes" id="UP000182652">
    <property type="component" value="Unassembled WGS sequence"/>
</dbReference>
<keyword evidence="5 10" id="KW-0540">Nuclease</keyword>
<evidence type="ECO:0000256" key="6">
    <source>
        <dbReference type="ARBA" id="ARBA00022723"/>
    </source>
</evidence>
<dbReference type="InterPro" id="IPR012337">
    <property type="entry name" value="RNaseH-like_sf"/>
</dbReference>
<dbReference type="SUPFAM" id="SSF53098">
    <property type="entry name" value="Ribonuclease H-like"/>
    <property type="match status" value="1"/>
</dbReference>
<evidence type="ECO:0000256" key="3">
    <source>
        <dbReference type="ARBA" id="ARBA00011245"/>
    </source>
</evidence>
<accession>A0A1H4T5L1</accession>
<feature type="region of interest" description="Disordered" evidence="11">
    <location>
        <begin position="140"/>
        <end position="235"/>
    </location>
</feature>
<dbReference type="CDD" id="cd09278">
    <property type="entry name" value="RNase_HI_prokaryote_like"/>
    <property type="match status" value="1"/>
</dbReference>
<feature type="compositionally biased region" description="Low complexity" evidence="11">
    <location>
        <begin position="216"/>
        <end position="232"/>
    </location>
</feature>
<evidence type="ECO:0000256" key="5">
    <source>
        <dbReference type="ARBA" id="ARBA00022722"/>
    </source>
</evidence>
<dbReference type="EC" id="3.1.26.4" evidence="4 10"/>
<dbReference type="InterPro" id="IPR036397">
    <property type="entry name" value="RNaseH_sf"/>
</dbReference>
<feature type="binding site" evidence="10">
    <location>
        <position position="43"/>
    </location>
    <ligand>
        <name>Mg(2+)</name>
        <dbReference type="ChEBI" id="CHEBI:18420"/>
        <label>1</label>
    </ligand>
</feature>
<keyword evidence="14" id="KW-1185">Reference proteome</keyword>
<feature type="binding site" evidence="10">
    <location>
        <position position="67"/>
    </location>
    <ligand>
        <name>Mg(2+)</name>
        <dbReference type="ChEBI" id="CHEBI:18420"/>
        <label>1</label>
    </ligand>
</feature>
<evidence type="ECO:0000256" key="7">
    <source>
        <dbReference type="ARBA" id="ARBA00022759"/>
    </source>
</evidence>
<dbReference type="RefSeq" id="WP_074784364.1">
    <property type="nucleotide sequence ID" value="NZ_FNSN01000003.1"/>
</dbReference>
<evidence type="ECO:0000256" key="1">
    <source>
        <dbReference type="ARBA" id="ARBA00000077"/>
    </source>
</evidence>
<dbReference type="STRING" id="156980.SAMN04489745_3060"/>
<dbReference type="Pfam" id="PF00075">
    <property type="entry name" value="RNase_H"/>
    <property type="match status" value="1"/>
</dbReference>
<keyword evidence="6 10" id="KW-0479">Metal-binding</keyword>
<evidence type="ECO:0000313" key="14">
    <source>
        <dbReference type="Proteomes" id="UP000182652"/>
    </source>
</evidence>
<dbReference type="Gene3D" id="3.30.420.10">
    <property type="entry name" value="Ribonuclease H-like superfamily/Ribonuclease H"/>
    <property type="match status" value="1"/>
</dbReference>
<comment type="function">
    <text evidence="10">Endonuclease that specifically degrades the RNA of RNA-DNA hybrids.</text>
</comment>
<dbReference type="GO" id="GO:0003676">
    <property type="term" value="F:nucleic acid binding"/>
    <property type="evidence" value="ECO:0007669"/>
    <property type="project" value="InterPro"/>
</dbReference>
<dbReference type="AlphaFoldDB" id="A0A1H4T5L1"/>
<dbReference type="GO" id="GO:0005737">
    <property type="term" value="C:cytoplasm"/>
    <property type="evidence" value="ECO:0007669"/>
    <property type="project" value="UniProtKB-SubCell"/>
</dbReference>
<protein>
    <recommendedName>
        <fullName evidence="4 10">Ribonuclease H</fullName>
        <shortName evidence="10">RNase H</shortName>
        <ecNumber evidence="4 10">3.1.26.4</ecNumber>
    </recommendedName>
</protein>
<feature type="binding site" evidence="10">
    <location>
        <position position="131"/>
    </location>
    <ligand>
        <name>Mg(2+)</name>
        <dbReference type="ChEBI" id="CHEBI:18420"/>
        <label>2</label>
    </ligand>
</feature>